<feature type="compositionally biased region" description="Low complexity" evidence="1">
    <location>
        <begin position="12"/>
        <end position="71"/>
    </location>
</feature>
<dbReference type="Proteomes" id="UP000053593">
    <property type="component" value="Unassembled WGS sequence"/>
</dbReference>
<feature type="compositionally biased region" description="Polar residues" evidence="1">
    <location>
        <begin position="74"/>
        <end position="96"/>
    </location>
</feature>
<accession>A0A0D0C4W6</accession>
<dbReference type="AlphaFoldDB" id="A0A0D0C4W6"/>
<protein>
    <submittedName>
        <fullName evidence="2">Uncharacterized protein</fullName>
    </submittedName>
</protein>
<feature type="region of interest" description="Disordered" evidence="1">
    <location>
        <begin position="1"/>
        <end position="96"/>
    </location>
</feature>
<proteinExistence type="predicted"/>
<evidence type="ECO:0000313" key="3">
    <source>
        <dbReference type="Proteomes" id="UP000053593"/>
    </source>
</evidence>
<gene>
    <name evidence="2" type="ORF">GYMLUDRAFT_947683</name>
</gene>
<organism evidence="2 3">
    <name type="scientific">Collybiopsis luxurians FD-317 M1</name>
    <dbReference type="NCBI Taxonomy" id="944289"/>
    <lineage>
        <taxon>Eukaryota</taxon>
        <taxon>Fungi</taxon>
        <taxon>Dikarya</taxon>
        <taxon>Basidiomycota</taxon>
        <taxon>Agaricomycotina</taxon>
        <taxon>Agaricomycetes</taxon>
        <taxon>Agaricomycetidae</taxon>
        <taxon>Agaricales</taxon>
        <taxon>Marasmiineae</taxon>
        <taxon>Omphalotaceae</taxon>
        <taxon>Collybiopsis</taxon>
        <taxon>Collybiopsis luxurians</taxon>
    </lineage>
</organism>
<dbReference type="HOGENOM" id="CLU_1586680_0_0_1"/>
<evidence type="ECO:0000256" key="1">
    <source>
        <dbReference type="SAM" id="MobiDB-lite"/>
    </source>
</evidence>
<reference evidence="2 3" key="1">
    <citation type="submission" date="2014-04" db="EMBL/GenBank/DDBJ databases">
        <title>Evolutionary Origins and Diversification of the Mycorrhizal Mutualists.</title>
        <authorList>
            <consortium name="DOE Joint Genome Institute"/>
            <consortium name="Mycorrhizal Genomics Consortium"/>
            <person name="Kohler A."/>
            <person name="Kuo A."/>
            <person name="Nagy L.G."/>
            <person name="Floudas D."/>
            <person name="Copeland A."/>
            <person name="Barry K.W."/>
            <person name="Cichocki N."/>
            <person name="Veneault-Fourrey C."/>
            <person name="LaButti K."/>
            <person name="Lindquist E.A."/>
            <person name="Lipzen A."/>
            <person name="Lundell T."/>
            <person name="Morin E."/>
            <person name="Murat C."/>
            <person name="Riley R."/>
            <person name="Ohm R."/>
            <person name="Sun H."/>
            <person name="Tunlid A."/>
            <person name="Henrissat B."/>
            <person name="Grigoriev I.V."/>
            <person name="Hibbett D.S."/>
            <person name="Martin F."/>
        </authorList>
    </citation>
    <scope>NUCLEOTIDE SEQUENCE [LARGE SCALE GENOMIC DNA]</scope>
    <source>
        <strain evidence="2 3">FD-317 M1</strain>
    </source>
</reference>
<name>A0A0D0C4W6_9AGAR</name>
<dbReference type="EMBL" id="KN834836">
    <property type="protein sequence ID" value="KIK52867.1"/>
    <property type="molecule type" value="Genomic_DNA"/>
</dbReference>
<evidence type="ECO:0000313" key="2">
    <source>
        <dbReference type="EMBL" id="KIK52867.1"/>
    </source>
</evidence>
<sequence>MNASTSPSVCVSAGGKSQRSSGSSSSSTPKSTPATDSSRVSPISSYSSYCPPSAQPSAYPSASPSTSTSPAEISRSSPVLSYPSDSLPSSQHSTLTRRAVEDDLYGDVLVKSVWERMLEIRKEEAASNKLTEKDYQFLSTVGYFEVEEGQVPRKSLKYCRNATDCHSF</sequence>
<keyword evidence="3" id="KW-1185">Reference proteome</keyword>